<comment type="caution">
    <text evidence="1">The sequence shown here is derived from an EMBL/GenBank/DDBJ whole genome shotgun (WGS) entry which is preliminary data.</text>
</comment>
<proteinExistence type="predicted"/>
<dbReference type="AlphaFoldDB" id="A0A392TD82"/>
<protein>
    <submittedName>
        <fullName evidence="1">Uncharacterized protein</fullName>
    </submittedName>
</protein>
<reference evidence="1 2" key="1">
    <citation type="journal article" date="2018" name="Front. Plant Sci.">
        <title>Red Clover (Trifolium pratense) and Zigzag Clover (T. medium) - A Picture of Genomic Similarities and Differences.</title>
        <authorList>
            <person name="Dluhosova J."/>
            <person name="Istvanek J."/>
            <person name="Nedelnik J."/>
            <person name="Repkova J."/>
        </authorList>
    </citation>
    <scope>NUCLEOTIDE SEQUENCE [LARGE SCALE GENOMIC DNA]</scope>
    <source>
        <strain evidence="2">cv. 10/8</strain>
        <tissue evidence="1">Leaf</tissue>
    </source>
</reference>
<keyword evidence="2" id="KW-1185">Reference proteome</keyword>
<organism evidence="1 2">
    <name type="scientific">Trifolium medium</name>
    <dbReference type="NCBI Taxonomy" id="97028"/>
    <lineage>
        <taxon>Eukaryota</taxon>
        <taxon>Viridiplantae</taxon>
        <taxon>Streptophyta</taxon>
        <taxon>Embryophyta</taxon>
        <taxon>Tracheophyta</taxon>
        <taxon>Spermatophyta</taxon>
        <taxon>Magnoliopsida</taxon>
        <taxon>eudicotyledons</taxon>
        <taxon>Gunneridae</taxon>
        <taxon>Pentapetalae</taxon>
        <taxon>rosids</taxon>
        <taxon>fabids</taxon>
        <taxon>Fabales</taxon>
        <taxon>Fabaceae</taxon>
        <taxon>Papilionoideae</taxon>
        <taxon>50 kb inversion clade</taxon>
        <taxon>NPAAA clade</taxon>
        <taxon>Hologalegina</taxon>
        <taxon>IRL clade</taxon>
        <taxon>Trifolieae</taxon>
        <taxon>Trifolium</taxon>
    </lineage>
</organism>
<evidence type="ECO:0000313" key="1">
    <source>
        <dbReference type="EMBL" id="MCI58968.1"/>
    </source>
</evidence>
<evidence type="ECO:0000313" key="2">
    <source>
        <dbReference type="Proteomes" id="UP000265520"/>
    </source>
</evidence>
<dbReference type="EMBL" id="LXQA010554720">
    <property type="protein sequence ID" value="MCI58968.1"/>
    <property type="molecule type" value="Genomic_DNA"/>
</dbReference>
<dbReference type="Proteomes" id="UP000265520">
    <property type="component" value="Unassembled WGS sequence"/>
</dbReference>
<sequence length="48" mass="5366">LRDSAGVNAKWCCWDDGEMIFLVFVWGWGWGGGICKIVSTPTLKSVFE</sequence>
<feature type="non-terminal residue" evidence="1">
    <location>
        <position position="1"/>
    </location>
</feature>
<accession>A0A392TD82</accession>
<name>A0A392TD82_9FABA</name>